<name>A0A967B9V7_9PROT</name>
<dbReference type="EMBL" id="WOTH01000070">
    <property type="protein sequence ID" value="NHO55365.1"/>
    <property type="molecule type" value="Genomic_DNA"/>
</dbReference>
<dbReference type="Proteomes" id="UP000597459">
    <property type="component" value="Unassembled WGS sequence"/>
</dbReference>
<comment type="caution">
    <text evidence="1">The sequence shown here is derived from an EMBL/GenBank/DDBJ whole genome shotgun (WGS) entry which is preliminary data.</text>
</comment>
<keyword evidence="2" id="KW-1185">Reference proteome</keyword>
<accession>A0A967B9V7</accession>
<proteinExistence type="predicted"/>
<evidence type="ECO:0000313" key="1">
    <source>
        <dbReference type="EMBL" id="NHO55365.1"/>
    </source>
</evidence>
<sequence>MKDAKTKTGPETRLPTLYVAIGRQRVGKTTLLKLIDEVTKHQGGDIEVWNADTLNKSNSVATIGREVVQAPGQSVPEQTDWLLEKLDGMKAKGKDVLLDVGGGWTAFHQVVKETGLLDGLPDLGISLVSYFVIGNENGDLDYLDNLQQQDFFPPRCAIVINGSLLPQGTNTPQAMADILNHPVVMRAIQHGETEVSVFPVLNGIKKVNDRNQGFLDYANNVPVKGFPPSGVLDRLRIKKWLQEAVPKFFDDLGPELLPRMPQGIPSVTWNIG</sequence>
<dbReference type="AlphaFoldDB" id="A0A967B9V7"/>
<protein>
    <submittedName>
        <fullName evidence="1">FAD-binding oxidoreductase</fullName>
    </submittedName>
</protein>
<evidence type="ECO:0000313" key="2">
    <source>
        <dbReference type="Proteomes" id="UP000597459"/>
    </source>
</evidence>
<gene>
    <name evidence="1" type="ORF">GOB87_15730</name>
</gene>
<dbReference type="RefSeq" id="WP_166318994.1">
    <property type="nucleotide sequence ID" value="NZ_WOTH01000070.1"/>
</dbReference>
<reference evidence="1" key="1">
    <citation type="submission" date="2019-11" db="EMBL/GenBank/DDBJ databases">
        <title>Description of new Acetobacter species.</title>
        <authorList>
            <person name="Cleenwerck I."/>
            <person name="Sombolestani A.S."/>
        </authorList>
    </citation>
    <scope>NUCLEOTIDE SEQUENCE</scope>
    <source>
        <strain evidence="1">LMG 1626</strain>
    </source>
</reference>
<organism evidence="1 2">
    <name type="scientific">Acetobacter estunensis</name>
    <dbReference type="NCBI Taxonomy" id="104097"/>
    <lineage>
        <taxon>Bacteria</taxon>
        <taxon>Pseudomonadati</taxon>
        <taxon>Pseudomonadota</taxon>
        <taxon>Alphaproteobacteria</taxon>
        <taxon>Acetobacterales</taxon>
        <taxon>Acetobacteraceae</taxon>
        <taxon>Acetobacter</taxon>
    </lineage>
</organism>